<evidence type="ECO:0000256" key="1">
    <source>
        <dbReference type="SAM" id="MobiDB-lite"/>
    </source>
</evidence>
<evidence type="ECO:0000313" key="5">
    <source>
        <dbReference type="EMBL" id="CAF3483892.1"/>
    </source>
</evidence>
<dbReference type="AlphaFoldDB" id="A0A818FB54"/>
<evidence type="ECO:0000313" key="4">
    <source>
        <dbReference type="EMBL" id="CAF3472547.1"/>
    </source>
</evidence>
<dbReference type="Proteomes" id="UP000663838">
    <property type="component" value="Unassembled WGS sequence"/>
</dbReference>
<organism evidence="4 10">
    <name type="scientific">Rotaria socialis</name>
    <dbReference type="NCBI Taxonomy" id="392032"/>
    <lineage>
        <taxon>Eukaryota</taxon>
        <taxon>Metazoa</taxon>
        <taxon>Spiralia</taxon>
        <taxon>Gnathifera</taxon>
        <taxon>Rotifera</taxon>
        <taxon>Eurotatoria</taxon>
        <taxon>Bdelloidea</taxon>
        <taxon>Philodinida</taxon>
        <taxon>Philodinidae</taxon>
        <taxon>Rotaria</taxon>
    </lineage>
</organism>
<evidence type="ECO:0000313" key="9">
    <source>
        <dbReference type="EMBL" id="CAF4847474.1"/>
    </source>
</evidence>
<dbReference type="EMBL" id="CAJNYT010001225">
    <property type="protein sequence ID" value="CAF3400379.1"/>
    <property type="molecule type" value="Genomic_DNA"/>
</dbReference>
<feature type="region of interest" description="Disordered" evidence="1">
    <location>
        <begin position="87"/>
        <end position="106"/>
    </location>
</feature>
<dbReference type="EMBL" id="CAJOBO010001881">
    <property type="protein sequence ID" value="CAF4416115.1"/>
    <property type="molecule type" value="Genomic_DNA"/>
</dbReference>
<dbReference type="EMBL" id="CAJNXB010006191">
    <property type="protein sequence ID" value="CAF3472547.1"/>
    <property type="molecule type" value="Genomic_DNA"/>
</dbReference>
<gene>
    <name evidence="2" type="ORF">FME351_LOCUS6764</name>
    <name evidence="3" type="ORF">GRG538_LOCUS9952</name>
    <name evidence="6" type="ORF">HFQ381_LOCUS21207</name>
    <name evidence="5" type="ORF">LUA448_LOCUS24197</name>
    <name evidence="8" type="ORF">QYT958_LOCUS23109</name>
    <name evidence="4" type="ORF">TIS948_LOCUS33454</name>
    <name evidence="9" type="ORF">TOA249_LOCUS26602</name>
    <name evidence="7" type="ORF">TSG867_LOCUS27402</name>
</gene>
<feature type="region of interest" description="Disordered" evidence="1">
    <location>
        <begin position="35"/>
        <end position="55"/>
    </location>
</feature>
<reference evidence="4" key="1">
    <citation type="submission" date="2021-02" db="EMBL/GenBank/DDBJ databases">
        <authorList>
            <person name="Nowell W R."/>
        </authorList>
    </citation>
    <scope>NUCLEOTIDE SEQUENCE</scope>
</reference>
<evidence type="ECO:0000313" key="2">
    <source>
        <dbReference type="EMBL" id="CAF3375740.1"/>
    </source>
</evidence>
<dbReference type="EMBL" id="CAJOBQ010003111">
    <property type="protein sequence ID" value="CAF4594075.1"/>
    <property type="molecule type" value="Genomic_DNA"/>
</dbReference>
<proteinExistence type="predicted"/>
<dbReference type="Proteomes" id="UP000663851">
    <property type="component" value="Unassembled WGS sequence"/>
</dbReference>
<dbReference type="Proteomes" id="UP000663862">
    <property type="component" value="Unassembled WGS sequence"/>
</dbReference>
<comment type="caution">
    <text evidence="4">The sequence shown here is derived from an EMBL/GenBank/DDBJ whole genome shotgun (WGS) entry which is preliminary data.</text>
</comment>
<evidence type="ECO:0000313" key="8">
    <source>
        <dbReference type="EMBL" id="CAF4788004.1"/>
    </source>
</evidence>
<dbReference type="Proteomes" id="UP000663848">
    <property type="component" value="Unassembled WGS sequence"/>
</dbReference>
<dbReference type="EMBL" id="CAJNYD010003195">
    <property type="protein sequence ID" value="CAF3483892.1"/>
    <property type="molecule type" value="Genomic_DNA"/>
</dbReference>
<dbReference type="EMBL" id="CAJOBR010004599">
    <property type="protein sequence ID" value="CAF4788004.1"/>
    <property type="molecule type" value="Genomic_DNA"/>
</dbReference>
<dbReference type="Proteomes" id="UP000663869">
    <property type="component" value="Unassembled WGS sequence"/>
</dbReference>
<name>A0A818FB54_9BILA</name>
<dbReference type="EMBL" id="CAJOBS010003161">
    <property type="protein sequence ID" value="CAF4847474.1"/>
    <property type="molecule type" value="Genomic_DNA"/>
</dbReference>
<dbReference type="Proteomes" id="UP000663825">
    <property type="component" value="Unassembled WGS sequence"/>
</dbReference>
<dbReference type="EMBL" id="CAJNYU010000592">
    <property type="protein sequence ID" value="CAF3375740.1"/>
    <property type="molecule type" value="Genomic_DNA"/>
</dbReference>
<evidence type="ECO:0000313" key="10">
    <source>
        <dbReference type="Proteomes" id="UP000663825"/>
    </source>
</evidence>
<evidence type="ECO:0000313" key="7">
    <source>
        <dbReference type="EMBL" id="CAF4594075.1"/>
    </source>
</evidence>
<dbReference type="OrthoDB" id="10022113at2759"/>
<dbReference type="Proteomes" id="UP000663833">
    <property type="component" value="Unassembled WGS sequence"/>
</dbReference>
<dbReference type="Proteomes" id="UP000663872">
    <property type="component" value="Unassembled WGS sequence"/>
</dbReference>
<accession>A0A818FB54</accession>
<evidence type="ECO:0000313" key="3">
    <source>
        <dbReference type="EMBL" id="CAF3400379.1"/>
    </source>
</evidence>
<evidence type="ECO:0000313" key="6">
    <source>
        <dbReference type="EMBL" id="CAF4416115.1"/>
    </source>
</evidence>
<protein>
    <submittedName>
        <fullName evidence="4">Uncharacterized protein</fullName>
    </submittedName>
</protein>
<sequence length="106" mass="12828">MKDKARDADGVITRLQGKKKTTELKVTEQRRQIEQMKRKESQLKESFGNQKKDKEFRADQRSELKCLKRDTECLTKKLNAFIETKRRRHQEDLHNVLQQQKKSRHY</sequence>